<sequence length="205" mass="22574">MMDDSGDQRFRKYHHYHNFYNVPSQSLYNLPTLPEFLFQEEAARQRRSWSENLTYYTGAGCLGGAIVDGAKGTPDGFKAAAASDSMKVRVNRVLNSGGHSGRRLGNTIGVLGLMFSAIESILVALRDEDDLVNTVVAGLGTGAIGSGRGPFNSQGSGRDLLPGDRKRNDFFAKYTPPRNAPEAANSKWGFSFRLRRIIIRVEIDR</sequence>
<dbReference type="GO" id="GO:0008320">
    <property type="term" value="F:protein transmembrane transporter activity"/>
    <property type="evidence" value="ECO:0007669"/>
    <property type="project" value="TreeGrafter"/>
</dbReference>
<dbReference type="PANTHER" id="PTHR15371">
    <property type="entry name" value="TIM23"/>
    <property type="match status" value="1"/>
</dbReference>
<proteinExistence type="predicted"/>
<accession>A0AAV0Q847</accession>
<dbReference type="Proteomes" id="UP001154282">
    <property type="component" value="Unassembled WGS sequence"/>
</dbReference>
<comment type="subcellular location">
    <subcellularLocation>
        <location evidence="1">Membrane</location>
        <topology evidence="1">Multi-pass membrane protein</topology>
    </subcellularLocation>
</comment>
<dbReference type="AlphaFoldDB" id="A0AAV0Q847"/>
<reference evidence="5" key="1">
    <citation type="submission" date="2022-08" db="EMBL/GenBank/DDBJ databases">
        <authorList>
            <person name="Gutierrez-Valencia J."/>
        </authorList>
    </citation>
    <scope>NUCLEOTIDE SEQUENCE</scope>
</reference>
<evidence type="ECO:0000256" key="3">
    <source>
        <dbReference type="ARBA" id="ARBA00022989"/>
    </source>
</evidence>
<evidence type="ECO:0000313" key="5">
    <source>
        <dbReference type="EMBL" id="CAI0540543.1"/>
    </source>
</evidence>
<dbReference type="InterPro" id="IPR045238">
    <property type="entry name" value="Tim23-like"/>
</dbReference>
<name>A0AAV0Q847_9ROSI</name>
<evidence type="ECO:0000256" key="4">
    <source>
        <dbReference type="ARBA" id="ARBA00023136"/>
    </source>
</evidence>
<keyword evidence="2" id="KW-0812">Transmembrane</keyword>
<evidence type="ECO:0000313" key="6">
    <source>
        <dbReference type="Proteomes" id="UP001154282"/>
    </source>
</evidence>
<dbReference type="GO" id="GO:0005744">
    <property type="term" value="C:TIM23 mitochondrial import inner membrane translocase complex"/>
    <property type="evidence" value="ECO:0007669"/>
    <property type="project" value="TreeGrafter"/>
</dbReference>
<keyword evidence="3" id="KW-1133">Transmembrane helix</keyword>
<evidence type="ECO:0000256" key="2">
    <source>
        <dbReference type="ARBA" id="ARBA00022692"/>
    </source>
</evidence>
<keyword evidence="4" id="KW-0472">Membrane</keyword>
<comment type="caution">
    <text evidence="5">The sequence shown here is derived from an EMBL/GenBank/DDBJ whole genome shotgun (WGS) entry which is preliminary data.</text>
</comment>
<dbReference type="Pfam" id="PF02466">
    <property type="entry name" value="Tim17"/>
    <property type="match status" value="1"/>
</dbReference>
<dbReference type="GO" id="GO:0030150">
    <property type="term" value="P:protein import into mitochondrial matrix"/>
    <property type="evidence" value="ECO:0007669"/>
    <property type="project" value="TreeGrafter"/>
</dbReference>
<dbReference type="EMBL" id="CAMGYJ010000009">
    <property type="protein sequence ID" value="CAI0540543.1"/>
    <property type="molecule type" value="Genomic_DNA"/>
</dbReference>
<keyword evidence="6" id="KW-1185">Reference proteome</keyword>
<organism evidence="5 6">
    <name type="scientific">Linum tenue</name>
    <dbReference type="NCBI Taxonomy" id="586396"/>
    <lineage>
        <taxon>Eukaryota</taxon>
        <taxon>Viridiplantae</taxon>
        <taxon>Streptophyta</taxon>
        <taxon>Embryophyta</taxon>
        <taxon>Tracheophyta</taxon>
        <taxon>Spermatophyta</taxon>
        <taxon>Magnoliopsida</taxon>
        <taxon>eudicotyledons</taxon>
        <taxon>Gunneridae</taxon>
        <taxon>Pentapetalae</taxon>
        <taxon>rosids</taxon>
        <taxon>fabids</taxon>
        <taxon>Malpighiales</taxon>
        <taxon>Linaceae</taxon>
        <taxon>Linum</taxon>
    </lineage>
</organism>
<dbReference type="PANTHER" id="PTHR15371:SF24">
    <property type="entry name" value="MITOCHONDRIAL IMPORT INNER MEMBRANE TRANSLOCASE SUBUNIT TIM23-3"/>
    <property type="match status" value="1"/>
</dbReference>
<gene>
    <name evidence="5" type="ORF">LITE_LOCUS41740</name>
</gene>
<evidence type="ECO:0000256" key="1">
    <source>
        <dbReference type="ARBA" id="ARBA00004141"/>
    </source>
</evidence>
<protein>
    <submittedName>
        <fullName evidence="5">Uncharacterized protein</fullName>
    </submittedName>
</protein>